<keyword evidence="3" id="KW-1185">Reference proteome</keyword>
<dbReference type="AlphaFoldDB" id="A0A7U2FBF6"/>
<protein>
    <submittedName>
        <fullName evidence="2">Uncharacterized protein</fullName>
    </submittedName>
</protein>
<evidence type="ECO:0000313" key="2">
    <source>
        <dbReference type="EMBL" id="QRD02183.1"/>
    </source>
</evidence>
<dbReference type="VEuPathDB" id="FungiDB:JI435_417640"/>
<gene>
    <name evidence="2" type="ORF">JI435_417640</name>
</gene>
<proteinExistence type="predicted"/>
<evidence type="ECO:0000256" key="1">
    <source>
        <dbReference type="SAM" id="MobiDB-lite"/>
    </source>
</evidence>
<accession>A0A7U2FBF6</accession>
<name>A0A7U2FBF6_PHANO</name>
<dbReference type="EMBL" id="CP069035">
    <property type="protein sequence ID" value="QRD02183.1"/>
    <property type="molecule type" value="Genomic_DNA"/>
</dbReference>
<feature type="region of interest" description="Disordered" evidence="1">
    <location>
        <begin position="1"/>
        <end position="46"/>
    </location>
</feature>
<reference evidence="3" key="1">
    <citation type="journal article" date="2021" name="BMC Genomics">
        <title>Chromosome-level genome assembly and manually-curated proteome of model necrotroph Parastagonospora nodorum Sn15 reveals a genome-wide trove of candidate effector homologs, and redundancy of virulence-related functions within an accessory chromosome.</title>
        <authorList>
            <person name="Bertazzoni S."/>
            <person name="Jones D.A.B."/>
            <person name="Phan H.T."/>
            <person name="Tan K.-C."/>
            <person name="Hane J.K."/>
        </authorList>
    </citation>
    <scope>NUCLEOTIDE SEQUENCE [LARGE SCALE GENOMIC DNA]</scope>
    <source>
        <strain evidence="3">SN15 / ATCC MYA-4574 / FGSC 10173)</strain>
    </source>
</reference>
<sequence>MHSKSPSRKLLPRSASPPHTLTHPIQPTKPAKKDLSSDPSKLGTRLLSPSWIEPLGMIRIVADYTPSGDVTYTIPPDLVTETSVWRSPN</sequence>
<organism evidence="2 3">
    <name type="scientific">Phaeosphaeria nodorum (strain SN15 / ATCC MYA-4574 / FGSC 10173)</name>
    <name type="common">Glume blotch fungus</name>
    <name type="synonym">Parastagonospora nodorum</name>
    <dbReference type="NCBI Taxonomy" id="321614"/>
    <lineage>
        <taxon>Eukaryota</taxon>
        <taxon>Fungi</taxon>
        <taxon>Dikarya</taxon>
        <taxon>Ascomycota</taxon>
        <taxon>Pezizomycotina</taxon>
        <taxon>Dothideomycetes</taxon>
        <taxon>Pleosporomycetidae</taxon>
        <taxon>Pleosporales</taxon>
        <taxon>Pleosporineae</taxon>
        <taxon>Phaeosphaeriaceae</taxon>
        <taxon>Parastagonospora</taxon>
    </lineage>
</organism>
<evidence type="ECO:0000313" key="3">
    <source>
        <dbReference type="Proteomes" id="UP000663193"/>
    </source>
</evidence>
<feature type="compositionally biased region" description="Basic residues" evidence="1">
    <location>
        <begin position="1"/>
        <end position="11"/>
    </location>
</feature>
<dbReference type="Proteomes" id="UP000663193">
    <property type="component" value="Chromosome 13"/>
</dbReference>